<sequence length="252" mass="27538">MENLQQGSKGIVVLFGGIKGGPGKTTVAYNMAVQHKAAGNNVTAVDADDTTNLNGWGTSREITRESDAVYSDIPEIVVVQKTGKAVGKAVRKLADQLGDVIVDAGGLDSDELRAVALIADKWVCPIVASQFSIDTFGRLAEVARNANVMREQFDIDPIKIHLVINFAHPGPKSLNASKKKEVTDILEQAMQHEKNKDFGSIFTVLDSVINYRRVHQRECEGRGIGIGELKTSNQSALKGREEFQDLYREVFQ</sequence>
<dbReference type="Proteomes" id="UP000256845">
    <property type="component" value="Unassembled WGS sequence"/>
</dbReference>
<name>A0A3D9H590_9PROT</name>
<evidence type="ECO:0000313" key="1">
    <source>
        <dbReference type="EMBL" id="RED44106.1"/>
    </source>
</evidence>
<dbReference type="InterPro" id="IPR050678">
    <property type="entry name" value="DNA_Partitioning_ATPase"/>
</dbReference>
<comment type="caution">
    <text evidence="1">The sequence shown here is derived from an EMBL/GenBank/DDBJ whole genome shotgun (WGS) entry which is preliminary data.</text>
</comment>
<dbReference type="CDD" id="cd02042">
    <property type="entry name" value="ParAB_family"/>
    <property type="match status" value="1"/>
</dbReference>
<accession>A0A3D9H590</accession>
<dbReference type="SUPFAM" id="SSF52540">
    <property type="entry name" value="P-loop containing nucleoside triphosphate hydrolases"/>
    <property type="match status" value="1"/>
</dbReference>
<dbReference type="Gene3D" id="3.40.50.300">
    <property type="entry name" value="P-loop containing nucleotide triphosphate hydrolases"/>
    <property type="match status" value="1"/>
</dbReference>
<organism evidence="1 2">
    <name type="scientific">Aestuariispira insulae</name>
    <dbReference type="NCBI Taxonomy" id="1461337"/>
    <lineage>
        <taxon>Bacteria</taxon>
        <taxon>Pseudomonadati</taxon>
        <taxon>Pseudomonadota</taxon>
        <taxon>Alphaproteobacteria</taxon>
        <taxon>Rhodospirillales</taxon>
        <taxon>Kiloniellaceae</taxon>
        <taxon>Aestuariispira</taxon>
    </lineage>
</organism>
<dbReference type="InterPro" id="IPR015223">
    <property type="entry name" value="MipZ"/>
</dbReference>
<dbReference type="RefSeq" id="WP_115939321.1">
    <property type="nucleotide sequence ID" value="NZ_QRDW01000017.1"/>
</dbReference>
<protein>
    <submittedName>
        <fullName evidence="1">Chromosome partitioning protein</fullName>
    </submittedName>
</protein>
<dbReference type="EMBL" id="QRDW01000017">
    <property type="protein sequence ID" value="RED44106.1"/>
    <property type="molecule type" value="Genomic_DNA"/>
</dbReference>
<dbReference type="InterPro" id="IPR027417">
    <property type="entry name" value="P-loop_NTPase"/>
</dbReference>
<proteinExistence type="predicted"/>
<dbReference type="Pfam" id="PF09140">
    <property type="entry name" value="MipZ"/>
    <property type="match status" value="1"/>
</dbReference>
<dbReference type="AlphaFoldDB" id="A0A3D9H590"/>
<keyword evidence="2" id="KW-1185">Reference proteome</keyword>
<dbReference type="OrthoDB" id="9804460at2"/>
<dbReference type="PANTHER" id="PTHR13696">
    <property type="entry name" value="P-LOOP CONTAINING NUCLEOSIDE TRIPHOSPHATE HYDROLASE"/>
    <property type="match status" value="1"/>
</dbReference>
<gene>
    <name evidence="1" type="ORF">DFP90_1179</name>
</gene>
<evidence type="ECO:0000313" key="2">
    <source>
        <dbReference type="Proteomes" id="UP000256845"/>
    </source>
</evidence>
<dbReference type="PANTHER" id="PTHR13696:SF96">
    <property type="entry name" value="COBQ_COBB_MIND_PARA NUCLEOTIDE BINDING DOMAIN-CONTAINING PROTEIN"/>
    <property type="match status" value="1"/>
</dbReference>
<reference evidence="1 2" key="1">
    <citation type="submission" date="2018-07" db="EMBL/GenBank/DDBJ databases">
        <title>Genomic Encyclopedia of Type Strains, Phase III (KMG-III): the genomes of soil and plant-associated and newly described type strains.</title>
        <authorList>
            <person name="Whitman W."/>
        </authorList>
    </citation>
    <scope>NUCLEOTIDE SEQUENCE [LARGE SCALE GENOMIC DNA]</scope>
    <source>
        <strain evidence="1 2">CECT 8488</strain>
    </source>
</reference>